<comment type="similarity">
    <text evidence="1">Belongs to the universal ribosomal protein uL13 family.</text>
</comment>
<reference evidence="4" key="1">
    <citation type="submission" date="2019-08" db="EMBL/GenBank/DDBJ databases">
        <authorList>
            <person name="Kucharzyk K."/>
            <person name="Murdoch R.W."/>
            <person name="Higgins S."/>
            <person name="Loffler F."/>
        </authorList>
    </citation>
    <scope>NUCLEOTIDE SEQUENCE</scope>
</reference>
<dbReference type="GO" id="GO:0017148">
    <property type="term" value="P:negative regulation of translation"/>
    <property type="evidence" value="ECO:0007669"/>
    <property type="project" value="TreeGrafter"/>
</dbReference>
<gene>
    <name evidence="4" type="primary">rplM_12</name>
    <name evidence="4" type="ORF">SDC9_23035</name>
</gene>
<dbReference type="NCBIfam" id="TIGR01066">
    <property type="entry name" value="rplM_bact"/>
    <property type="match status" value="1"/>
</dbReference>
<dbReference type="GO" id="GO:0022625">
    <property type="term" value="C:cytosolic large ribosomal subunit"/>
    <property type="evidence" value="ECO:0007669"/>
    <property type="project" value="TreeGrafter"/>
</dbReference>
<dbReference type="CDD" id="cd00392">
    <property type="entry name" value="Ribosomal_L13"/>
    <property type="match status" value="1"/>
</dbReference>
<keyword evidence="3" id="KW-0687">Ribonucleoprotein</keyword>
<comment type="caution">
    <text evidence="4">The sequence shown here is derived from an EMBL/GenBank/DDBJ whole genome shotgun (WGS) entry which is preliminary data.</text>
</comment>
<dbReference type="SUPFAM" id="SSF52161">
    <property type="entry name" value="Ribosomal protein L13"/>
    <property type="match status" value="1"/>
</dbReference>
<dbReference type="GO" id="GO:0003735">
    <property type="term" value="F:structural constituent of ribosome"/>
    <property type="evidence" value="ECO:0007669"/>
    <property type="project" value="InterPro"/>
</dbReference>
<dbReference type="AlphaFoldDB" id="A0A644UDX1"/>
<dbReference type="EMBL" id="VSSQ01000104">
    <property type="protein sequence ID" value="MPL77183.1"/>
    <property type="molecule type" value="Genomic_DNA"/>
</dbReference>
<dbReference type="InterPro" id="IPR023563">
    <property type="entry name" value="Ribosomal_uL13_CS"/>
</dbReference>
<dbReference type="FunFam" id="3.90.1180.10:FF:000001">
    <property type="entry name" value="50S ribosomal protein L13"/>
    <property type="match status" value="1"/>
</dbReference>
<dbReference type="GO" id="GO:0003729">
    <property type="term" value="F:mRNA binding"/>
    <property type="evidence" value="ECO:0007669"/>
    <property type="project" value="TreeGrafter"/>
</dbReference>
<evidence type="ECO:0000313" key="4">
    <source>
        <dbReference type="EMBL" id="MPL77183.1"/>
    </source>
</evidence>
<dbReference type="PANTHER" id="PTHR11545:SF2">
    <property type="entry name" value="LARGE RIBOSOMAL SUBUNIT PROTEIN UL13M"/>
    <property type="match status" value="1"/>
</dbReference>
<accession>A0A644UDX1</accession>
<evidence type="ECO:0000256" key="1">
    <source>
        <dbReference type="ARBA" id="ARBA00006227"/>
    </source>
</evidence>
<dbReference type="PANTHER" id="PTHR11545">
    <property type="entry name" value="RIBOSOMAL PROTEIN L13"/>
    <property type="match status" value="1"/>
</dbReference>
<proteinExistence type="inferred from homology"/>
<dbReference type="Pfam" id="PF00572">
    <property type="entry name" value="Ribosomal_L13"/>
    <property type="match status" value="1"/>
</dbReference>
<dbReference type="Gene3D" id="3.90.1180.10">
    <property type="entry name" value="Ribosomal protein L13"/>
    <property type="match status" value="1"/>
</dbReference>
<dbReference type="InterPro" id="IPR005823">
    <property type="entry name" value="Ribosomal_uL13_bac-type"/>
</dbReference>
<dbReference type="PROSITE" id="PS00783">
    <property type="entry name" value="RIBOSOMAL_L13"/>
    <property type="match status" value="1"/>
</dbReference>
<protein>
    <submittedName>
        <fullName evidence="4">50S ribosomal protein L13</fullName>
    </submittedName>
</protein>
<keyword evidence="2 4" id="KW-0689">Ribosomal protein</keyword>
<evidence type="ECO:0000256" key="2">
    <source>
        <dbReference type="ARBA" id="ARBA00022980"/>
    </source>
</evidence>
<dbReference type="HAMAP" id="MF_01366">
    <property type="entry name" value="Ribosomal_uL13"/>
    <property type="match status" value="1"/>
</dbReference>
<dbReference type="GO" id="GO:0006412">
    <property type="term" value="P:translation"/>
    <property type="evidence" value="ECO:0007669"/>
    <property type="project" value="InterPro"/>
</dbReference>
<dbReference type="PIRSF" id="PIRSF002181">
    <property type="entry name" value="Ribosomal_L13"/>
    <property type="match status" value="1"/>
</dbReference>
<dbReference type="InterPro" id="IPR036899">
    <property type="entry name" value="Ribosomal_uL13_sf"/>
</dbReference>
<sequence>MKTIFVTSATADRKWYLIDAEGKPLGRVAVKVASMLRGKNKPTYTPSQETGDYVVVVNADKVALTGRKRQNKMYYKHSGYAGGLKDFTFTELSQNNPVAPLELAVKGMLPKGPLGRKLYKNVKIYAGPQHPHTAQAPIAIDL</sequence>
<organism evidence="4">
    <name type="scientific">bioreactor metagenome</name>
    <dbReference type="NCBI Taxonomy" id="1076179"/>
    <lineage>
        <taxon>unclassified sequences</taxon>
        <taxon>metagenomes</taxon>
        <taxon>ecological metagenomes</taxon>
    </lineage>
</organism>
<dbReference type="InterPro" id="IPR005822">
    <property type="entry name" value="Ribosomal_uL13"/>
</dbReference>
<name>A0A644UDX1_9ZZZZ</name>
<evidence type="ECO:0000256" key="3">
    <source>
        <dbReference type="ARBA" id="ARBA00023274"/>
    </source>
</evidence>